<feature type="domain" description="Aminopeptidase P N-terminal" evidence="6">
    <location>
        <begin position="10"/>
        <end position="142"/>
    </location>
</feature>
<accession>A0A381NFZ7</accession>
<organism evidence="7">
    <name type="scientific">marine metagenome</name>
    <dbReference type="NCBI Taxonomy" id="408172"/>
    <lineage>
        <taxon>unclassified sequences</taxon>
        <taxon>metagenomes</taxon>
        <taxon>ecological metagenomes</taxon>
    </lineage>
</organism>
<dbReference type="Gene3D" id="3.90.230.10">
    <property type="entry name" value="Creatinase/methionine aminopeptidase superfamily"/>
    <property type="match status" value="1"/>
</dbReference>
<keyword evidence="4" id="KW-0378">Hydrolase</keyword>
<dbReference type="Pfam" id="PF05195">
    <property type="entry name" value="AMP_N"/>
    <property type="match status" value="1"/>
</dbReference>
<dbReference type="GO" id="GO:0070006">
    <property type="term" value="F:metalloaminopeptidase activity"/>
    <property type="evidence" value="ECO:0007669"/>
    <property type="project" value="InterPro"/>
</dbReference>
<evidence type="ECO:0000256" key="4">
    <source>
        <dbReference type="ARBA" id="ARBA00022801"/>
    </source>
</evidence>
<comment type="cofactor">
    <cofactor evidence="1">
        <name>Mn(2+)</name>
        <dbReference type="ChEBI" id="CHEBI:29035"/>
    </cofactor>
</comment>
<dbReference type="Pfam" id="PF00557">
    <property type="entry name" value="Peptidase_M24"/>
    <property type="match status" value="1"/>
</dbReference>
<dbReference type="InterPro" id="IPR007865">
    <property type="entry name" value="Aminopep_P_N"/>
</dbReference>
<evidence type="ECO:0000313" key="7">
    <source>
        <dbReference type="EMBL" id="SUZ53520.1"/>
    </source>
</evidence>
<evidence type="ECO:0000256" key="2">
    <source>
        <dbReference type="ARBA" id="ARBA00008766"/>
    </source>
</evidence>
<name>A0A381NFZ7_9ZZZZ</name>
<evidence type="ECO:0000259" key="6">
    <source>
        <dbReference type="SMART" id="SM01011"/>
    </source>
</evidence>
<dbReference type="GO" id="GO:0006508">
    <property type="term" value="P:proteolysis"/>
    <property type="evidence" value="ECO:0007669"/>
    <property type="project" value="TreeGrafter"/>
</dbReference>
<dbReference type="PRINTS" id="PR00599">
    <property type="entry name" value="MAPEPTIDASE"/>
</dbReference>
<dbReference type="GO" id="GO:0005829">
    <property type="term" value="C:cytosol"/>
    <property type="evidence" value="ECO:0007669"/>
    <property type="project" value="TreeGrafter"/>
</dbReference>
<dbReference type="InterPro" id="IPR000994">
    <property type="entry name" value="Pept_M24"/>
</dbReference>
<dbReference type="EMBL" id="UINC01000333">
    <property type="protein sequence ID" value="SUZ53520.1"/>
    <property type="molecule type" value="Genomic_DNA"/>
</dbReference>
<dbReference type="PANTHER" id="PTHR43226:SF4">
    <property type="entry name" value="XAA-PRO AMINOPEPTIDASE 3"/>
    <property type="match status" value="1"/>
</dbReference>
<dbReference type="CDD" id="cd01087">
    <property type="entry name" value="Prolidase"/>
    <property type="match status" value="1"/>
</dbReference>
<dbReference type="GO" id="GO:0030145">
    <property type="term" value="F:manganese ion binding"/>
    <property type="evidence" value="ECO:0007669"/>
    <property type="project" value="InterPro"/>
</dbReference>
<keyword evidence="5" id="KW-0464">Manganese</keyword>
<protein>
    <recommendedName>
        <fullName evidence="6">Aminopeptidase P N-terminal domain-containing protein</fullName>
    </recommendedName>
</protein>
<dbReference type="InterPro" id="IPR029149">
    <property type="entry name" value="Creatin/AminoP/Spt16_N"/>
</dbReference>
<comment type="similarity">
    <text evidence="2">Belongs to the peptidase M24B family.</text>
</comment>
<dbReference type="InterPro" id="IPR036005">
    <property type="entry name" value="Creatinase/aminopeptidase-like"/>
</dbReference>
<dbReference type="PANTHER" id="PTHR43226">
    <property type="entry name" value="XAA-PRO AMINOPEPTIDASE 3"/>
    <property type="match status" value="1"/>
</dbReference>
<proteinExistence type="inferred from homology"/>
<sequence>MTLSDFPGDAAPEVFRQRRELIRSLLSGGVMLLPSAPTFYRSRDTQYRYRPDNELYYSTGVTEPGALALIRGNKDPHFVLFVTGPNESTELWTGPMIGTEIAKDRFGADECYMMSELPDLLPGLIEGADCIHYRARVNDGLEFYVKQALENARSKGARRGSGPRAVVDPGGILDELRLKKEDCEIEWLRMAAQVTVAGHRAAAAIISPGVGEWTVEATLEQAFRSSAGSTVAFPTIVGSGSNGCVLHYTANDKLIDQDDLVLVDAGAEVGFYNGDVTRTYPANGYFTPAQRDVYEVVLASFESAIDKVRPGEPVTALHDAVTRVIVEGLRDLRVLRGSVDGLLEKKAYQPYYPHQTSHWLGLDVHDPGDYASAGSARVLEPGMVFTIEPGLYFRPAIAESVAENLSGIAIRIEDDVLVTEDGCEILSCGLPTSTAEIEELVGLSK</sequence>
<dbReference type="SMART" id="SM01011">
    <property type="entry name" value="AMP_N"/>
    <property type="match status" value="1"/>
</dbReference>
<evidence type="ECO:0000256" key="5">
    <source>
        <dbReference type="ARBA" id="ARBA00023211"/>
    </source>
</evidence>
<dbReference type="SUPFAM" id="SSF55920">
    <property type="entry name" value="Creatinase/aminopeptidase"/>
    <property type="match status" value="1"/>
</dbReference>
<dbReference type="InterPro" id="IPR052433">
    <property type="entry name" value="X-Pro_dipept-like"/>
</dbReference>
<dbReference type="SUPFAM" id="SSF53092">
    <property type="entry name" value="Creatinase/prolidase N-terminal domain"/>
    <property type="match status" value="1"/>
</dbReference>
<reference evidence="7" key="1">
    <citation type="submission" date="2018-05" db="EMBL/GenBank/DDBJ databases">
        <authorList>
            <person name="Lanie J.A."/>
            <person name="Ng W.-L."/>
            <person name="Kazmierczak K.M."/>
            <person name="Andrzejewski T.M."/>
            <person name="Davidsen T.M."/>
            <person name="Wayne K.J."/>
            <person name="Tettelin H."/>
            <person name="Glass J.I."/>
            <person name="Rusch D."/>
            <person name="Podicherti R."/>
            <person name="Tsui H.-C.T."/>
            <person name="Winkler M.E."/>
        </authorList>
    </citation>
    <scope>NUCLEOTIDE SEQUENCE</scope>
</reference>
<dbReference type="InterPro" id="IPR001714">
    <property type="entry name" value="Pept_M24_MAP"/>
</dbReference>
<keyword evidence="3" id="KW-0479">Metal-binding</keyword>
<evidence type="ECO:0000256" key="3">
    <source>
        <dbReference type="ARBA" id="ARBA00022723"/>
    </source>
</evidence>
<dbReference type="AlphaFoldDB" id="A0A381NFZ7"/>
<evidence type="ECO:0000256" key="1">
    <source>
        <dbReference type="ARBA" id="ARBA00001936"/>
    </source>
</evidence>
<dbReference type="Gene3D" id="3.40.350.10">
    <property type="entry name" value="Creatinase/prolidase N-terminal domain"/>
    <property type="match status" value="1"/>
</dbReference>
<gene>
    <name evidence="7" type="ORF">METZ01_LOCUS6374</name>
</gene>